<dbReference type="Proteomes" id="UP000199696">
    <property type="component" value="Unassembled WGS sequence"/>
</dbReference>
<sequence>MHPVPAGRSHYVGPMYSTRVSQHVKAPRAAVYRALVDADAIARWRVPAGMSSRVHHFEAREGGSFRVSLTYDTTEGAGKSTSRTDTYHGRFLKLVPDEQVIEEFEFETVDPAFRGMMTMTTTLTDADGGTDVLVVHEGLPDSVPAADNETGTRMALAKLARFVETGEV</sequence>
<feature type="domain" description="Activator of Hsp90 ATPase homologue 1/2-like C-terminal" evidence="2">
    <location>
        <begin position="25"/>
        <end position="164"/>
    </location>
</feature>
<dbReference type="InterPro" id="IPR013538">
    <property type="entry name" value="ASHA1/2-like_C"/>
</dbReference>
<keyword evidence="4" id="KW-1185">Reference proteome</keyword>
<gene>
    <name evidence="3" type="ORF">GA0070604_3421</name>
</gene>
<evidence type="ECO:0000259" key="2">
    <source>
        <dbReference type="Pfam" id="PF08327"/>
    </source>
</evidence>
<dbReference type="EMBL" id="FMHY01000002">
    <property type="protein sequence ID" value="SCL56476.1"/>
    <property type="molecule type" value="Genomic_DNA"/>
</dbReference>
<dbReference type="Gene3D" id="3.30.530.20">
    <property type="match status" value="1"/>
</dbReference>
<dbReference type="STRING" id="227316.GA0070604_3421"/>
<evidence type="ECO:0000313" key="4">
    <source>
        <dbReference type="Proteomes" id="UP000199696"/>
    </source>
</evidence>
<dbReference type="AlphaFoldDB" id="A0A1C6UR45"/>
<proteinExistence type="inferred from homology"/>
<dbReference type="Pfam" id="PF08327">
    <property type="entry name" value="AHSA1"/>
    <property type="match status" value="1"/>
</dbReference>
<protein>
    <submittedName>
        <fullName evidence="3">Uncharacterized conserved protein YndB, AHSA1/START domain</fullName>
    </submittedName>
</protein>
<dbReference type="SUPFAM" id="SSF55961">
    <property type="entry name" value="Bet v1-like"/>
    <property type="match status" value="1"/>
</dbReference>
<dbReference type="InterPro" id="IPR023393">
    <property type="entry name" value="START-like_dom_sf"/>
</dbReference>
<accession>A0A1C6UR45</accession>
<name>A0A1C6UR45_9ACTN</name>
<evidence type="ECO:0000313" key="3">
    <source>
        <dbReference type="EMBL" id="SCL56476.1"/>
    </source>
</evidence>
<reference evidence="4" key="1">
    <citation type="submission" date="2016-06" db="EMBL/GenBank/DDBJ databases">
        <authorList>
            <person name="Varghese N."/>
            <person name="Submissions Spin"/>
        </authorList>
    </citation>
    <scope>NUCLEOTIDE SEQUENCE [LARGE SCALE GENOMIC DNA]</scope>
    <source>
        <strain evidence="4">DSM 44814</strain>
    </source>
</reference>
<organism evidence="3 4">
    <name type="scientific">Micromonospora eburnea</name>
    <dbReference type="NCBI Taxonomy" id="227316"/>
    <lineage>
        <taxon>Bacteria</taxon>
        <taxon>Bacillati</taxon>
        <taxon>Actinomycetota</taxon>
        <taxon>Actinomycetes</taxon>
        <taxon>Micromonosporales</taxon>
        <taxon>Micromonosporaceae</taxon>
        <taxon>Micromonospora</taxon>
    </lineage>
</organism>
<evidence type="ECO:0000256" key="1">
    <source>
        <dbReference type="ARBA" id="ARBA00006817"/>
    </source>
</evidence>
<comment type="similarity">
    <text evidence="1">Belongs to the AHA1 family.</text>
</comment>